<dbReference type="AlphaFoldDB" id="A0A1Y2S777"/>
<comment type="caution">
    <text evidence="1">The sequence shown here is derived from an EMBL/GenBank/DDBJ whole genome shotgun (WGS) entry which is preliminary data.</text>
</comment>
<keyword evidence="2" id="KW-1185">Reference proteome</keyword>
<dbReference type="EMBL" id="MUBJ01000028">
    <property type="protein sequence ID" value="OTA14514.1"/>
    <property type="molecule type" value="Genomic_DNA"/>
</dbReference>
<name>A0A1Y2S777_9GAMM</name>
<gene>
    <name evidence="1" type="ORF">Xvie_03605</name>
</gene>
<dbReference type="Proteomes" id="UP000194350">
    <property type="component" value="Unassembled WGS sequence"/>
</dbReference>
<organism evidence="1 2">
    <name type="scientific">Xenorhabdus vietnamensis</name>
    <dbReference type="NCBI Taxonomy" id="351656"/>
    <lineage>
        <taxon>Bacteria</taxon>
        <taxon>Pseudomonadati</taxon>
        <taxon>Pseudomonadota</taxon>
        <taxon>Gammaproteobacteria</taxon>
        <taxon>Enterobacterales</taxon>
        <taxon>Morganellaceae</taxon>
        <taxon>Xenorhabdus</taxon>
    </lineage>
</organism>
<evidence type="ECO:0000313" key="1">
    <source>
        <dbReference type="EMBL" id="OTA14514.1"/>
    </source>
</evidence>
<sequence>MEITHYTTKDIMHMAKELNLTLRDSALPYTSGQERESFVKNWI</sequence>
<protein>
    <submittedName>
        <fullName evidence="1">Uncharacterized protein</fullName>
    </submittedName>
</protein>
<proteinExistence type="predicted"/>
<accession>A0A1Y2S777</accession>
<reference evidence="1 2" key="1">
    <citation type="submission" date="2016-10" db="EMBL/GenBank/DDBJ databases">
        <title>Systematic genetic and metabolomic analysis of Xenorhabdus and Photorhabdus spp., highlights the requirements for a dual symbiotic and pathogenic life style.</title>
        <authorList>
            <person name="Tobias N.J."/>
            <person name="Wolff H."/>
            <person name="Djahanschiri B."/>
            <person name="Pidot S.J."/>
            <person name="Stinear T.P."/>
            <person name="Ebersberger I."/>
            <person name="Bode H.B."/>
        </authorList>
    </citation>
    <scope>NUCLEOTIDE SEQUENCE [LARGE SCALE GENOMIC DNA]</scope>
    <source>
        <strain evidence="1 2">DSM 22392</strain>
    </source>
</reference>
<evidence type="ECO:0000313" key="2">
    <source>
        <dbReference type="Proteomes" id="UP000194350"/>
    </source>
</evidence>